<keyword evidence="3" id="KW-1185">Reference proteome</keyword>
<dbReference type="InterPro" id="IPR036291">
    <property type="entry name" value="NAD(P)-bd_dom_sf"/>
</dbReference>
<proteinExistence type="predicted"/>
<name>A0ABT3IPA3_9BACT</name>
<evidence type="ECO:0000313" key="3">
    <source>
        <dbReference type="Proteomes" id="UP001207742"/>
    </source>
</evidence>
<dbReference type="InterPro" id="IPR001509">
    <property type="entry name" value="Epimerase_deHydtase"/>
</dbReference>
<gene>
    <name evidence="2" type="ORF">OL497_17845</name>
</gene>
<sequence>METTPKQQTALVVGGNGITGRTLAQHLLASGNWQVIITSQSELGYTSAAQYVQMNLLEPGAVQQQAAVLRNVTHIFFAAYVECTTLAEQTAVNTALLENLVTGMEAIAPHLEHITFVQGAKHTALIWVFIKHRHWKPMPDIFPLIFTTHRKIISGNKLPGRPGAGPLYAPISYLAWQ</sequence>
<evidence type="ECO:0000313" key="2">
    <source>
        <dbReference type="EMBL" id="MCW3485773.1"/>
    </source>
</evidence>
<protein>
    <recommendedName>
        <fullName evidence="1">NAD-dependent epimerase/dehydratase domain-containing protein</fullName>
    </recommendedName>
</protein>
<organism evidence="2 3">
    <name type="scientific">Chitinophaga nivalis</name>
    <dbReference type="NCBI Taxonomy" id="2991709"/>
    <lineage>
        <taxon>Bacteria</taxon>
        <taxon>Pseudomonadati</taxon>
        <taxon>Bacteroidota</taxon>
        <taxon>Chitinophagia</taxon>
        <taxon>Chitinophagales</taxon>
        <taxon>Chitinophagaceae</taxon>
        <taxon>Chitinophaga</taxon>
    </lineage>
</organism>
<accession>A0ABT3IPA3</accession>
<feature type="domain" description="NAD-dependent epimerase/dehydratase" evidence="1">
    <location>
        <begin position="10"/>
        <end position="94"/>
    </location>
</feature>
<dbReference type="Pfam" id="PF01370">
    <property type="entry name" value="Epimerase"/>
    <property type="match status" value="1"/>
</dbReference>
<dbReference type="PANTHER" id="PTHR32487:SF0">
    <property type="entry name" value="3-OXO-DELTA(4,5)-STEROID 5-BETA-REDUCTASE"/>
    <property type="match status" value="1"/>
</dbReference>
<dbReference type="EMBL" id="JAPDNS010000002">
    <property type="protein sequence ID" value="MCW3485773.1"/>
    <property type="molecule type" value="Genomic_DNA"/>
</dbReference>
<reference evidence="2 3" key="1">
    <citation type="submission" date="2022-10" db="EMBL/GenBank/DDBJ databases">
        <title>Chitinophaga nivalis PC15 sp. nov., isolated from Pyeongchang county, South Korea.</title>
        <authorList>
            <person name="Trinh H.N."/>
        </authorList>
    </citation>
    <scope>NUCLEOTIDE SEQUENCE [LARGE SCALE GENOMIC DNA]</scope>
    <source>
        <strain evidence="2 3">PC14</strain>
    </source>
</reference>
<dbReference type="PANTHER" id="PTHR32487">
    <property type="entry name" value="3-OXO-DELTA(4,5)-STEROID 5-BETA-REDUCTASE"/>
    <property type="match status" value="1"/>
</dbReference>
<dbReference type="SUPFAM" id="SSF51735">
    <property type="entry name" value="NAD(P)-binding Rossmann-fold domains"/>
    <property type="match status" value="1"/>
</dbReference>
<dbReference type="Proteomes" id="UP001207742">
    <property type="component" value="Unassembled WGS sequence"/>
</dbReference>
<dbReference type="Gene3D" id="3.40.50.720">
    <property type="entry name" value="NAD(P)-binding Rossmann-like Domain"/>
    <property type="match status" value="1"/>
</dbReference>
<comment type="caution">
    <text evidence="2">The sequence shown here is derived from an EMBL/GenBank/DDBJ whole genome shotgun (WGS) entry which is preliminary data.</text>
</comment>
<evidence type="ECO:0000259" key="1">
    <source>
        <dbReference type="Pfam" id="PF01370"/>
    </source>
</evidence>